<evidence type="ECO:0000259" key="2">
    <source>
        <dbReference type="PROSITE" id="PS50006"/>
    </source>
</evidence>
<evidence type="ECO:0000313" key="3">
    <source>
        <dbReference type="EMBL" id="KAL2328588.1"/>
    </source>
</evidence>
<comment type="caution">
    <text evidence="3">The sequence shown here is derived from an EMBL/GenBank/DDBJ whole genome shotgun (WGS) entry which is preliminary data.</text>
</comment>
<sequence>MSRSWREPWKLWQLLCSRTVSDPTSGWTSKKGLPTEGSDRRRVLTNKEGTQQHRHLFFVFVFVSGQPCSGDLRPPVHKRLRSPSESLRHHALQGPPKRIGRAIEGNPVDIDLGKGGQGNAISRRQAIIKMDKDGSFYIKTLGKSSILVNSKEVHTGQSQKLHSNYLVENIFVSVKGIKLSEADVILLVTMLYTNMEMADGGHSMALLKPVGGIGCGELDKSPCAVILIHEDCSNFGQKTSRPVTSLHYKLRIFY</sequence>
<dbReference type="EMBL" id="JBGMDY010000007">
    <property type="protein sequence ID" value="KAL2328588.1"/>
    <property type="molecule type" value="Genomic_DNA"/>
</dbReference>
<dbReference type="PANTHER" id="PTHR13233">
    <property type="entry name" value="MICROSPHERULE PROTEIN 1"/>
    <property type="match status" value="1"/>
</dbReference>
<dbReference type="PANTHER" id="PTHR13233:SF0">
    <property type="entry name" value="MICROSPHERULE PROTEIN 1"/>
    <property type="match status" value="1"/>
</dbReference>
<dbReference type="PROSITE" id="PS50006">
    <property type="entry name" value="FHA_DOMAIN"/>
    <property type="match status" value="1"/>
</dbReference>
<dbReference type="InterPro" id="IPR000253">
    <property type="entry name" value="FHA_dom"/>
</dbReference>
<proteinExistence type="predicted"/>
<feature type="domain" description="FHA" evidence="2">
    <location>
        <begin position="97"/>
        <end position="153"/>
    </location>
</feature>
<dbReference type="Proteomes" id="UP001603857">
    <property type="component" value="Unassembled WGS sequence"/>
</dbReference>
<evidence type="ECO:0000256" key="1">
    <source>
        <dbReference type="SAM" id="MobiDB-lite"/>
    </source>
</evidence>
<keyword evidence="4" id="KW-1185">Reference proteome</keyword>
<dbReference type="InterPro" id="IPR008984">
    <property type="entry name" value="SMAD_FHA_dom_sf"/>
</dbReference>
<evidence type="ECO:0000313" key="4">
    <source>
        <dbReference type="Proteomes" id="UP001603857"/>
    </source>
</evidence>
<dbReference type="Pfam" id="PF00498">
    <property type="entry name" value="FHA"/>
    <property type="match status" value="1"/>
</dbReference>
<dbReference type="AlphaFoldDB" id="A0ABD1LYH6"/>
<dbReference type="SMART" id="SM00240">
    <property type="entry name" value="FHA"/>
    <property type="match status" value="1"/>
</dbReference>
<dbReference type="InterPro" id="IPR037912">
    <property type="entry name" value="MCRS1"/>
</dbReference>
<protein>
    <recommendedName>
        <fullName evidence="2">FHA domain-containing protein</fullName>
    </recommendedName>
</protein>
<gene>
    <name evidence="3" type="ORF">Fmac_022015</name>
</gene>
<organism evidence="3 4">
    <name type="scientific">Flemingia macrophylla</name>
    <dbReference type="NCBI Taxonomy" id="520843"/>
    <lineage>
        <taxon>Eukaryota</taxon>
        <taxon>Viridiplantae</taxon>
        <taxon>Streptophyta</taxon>
        <taxon>Embryophyta</taxon>
        <taxon>Tracheophyta</taxon>
        <taxon>Spermatophyta</taxon>
        <taxon>Magnoliopsida</taxon>
        <taxon>eudicotyledons</taxon>
        <taxon>Gunneridae</taxon>
        <taxon>Pentapetalae</taxon>
        <taxon>rosids</taxon>
        <taxon>fabids</taxon>
        <taxon>Fabales</taxon>
        <taxon>Fabaceae</taxon>
        <taxon>Papilionoideae</taxon>
        <taxon>50 kb inversion clade</taxon>
        <taxon>NPAAA clade</taxon>
        <taxon>indigoferoid/millettioid clade</taxon>
        <taxon>Phaseoleae</taxon>
        <taxon>Flemingia</taxon>
    </lineage>
</organism>
<feature type="region of interest" description="Disordered" evidence="1">
    <location>
        <begin position="21"/>
        <end position="40"/>
    </location>
</feature>
<feature type="region of interest" description="Disordered" evidence="1">
    <location>
        <begin position="81"/>
        <end position="100"/>
    </location>
</feature>
<accession>A0ABD1LYH6</accession>
<reference evidence="3 4" key="1">
    <citation type="submission" date="2024-08" db="EMBL/GenBank/DDBJ databases">
        <title>Insights into the chromosomal genome structure of Flemingia macrophylla.</title>
        <authorList>
            <person name="Ding Y."/>
            <person name="Zhao Y."/>
            <person name="Bi W."/>
            <person name="Wu M."/>
            <person name="Zhao G."/>
            <person name="Gong Y."/>
            <person name="Li W."/>
            <person name="Zhang P."/>
        </authorList>
    </citation>
    <scope>NUCLEOTIDE SEQUENCE [LARGE SCALE GENOMIC DNA]</scope>
    <source>
        <strain evidence="3">DYQJB</strain>
        <tissue evidence="3">Leaf</tissue>
    </source>
</reference>
<name>A0ABD1LYH6_9FABA</name>
<dbReference type="SUPFAM" id="SSF49879">
    <property type="entry name" value="SMAD/FHA domain"/>
    <property type="match status" value="1"/>
</dbReference>
<dbReference type="Gene3D" id="2.60.200.20">
    <property type="match status" value="1"/>
</dbReference>